<feature type="transmembrane region" description="Helical" evidence="2">
    <location>
        <begin position="83"/>
        <end position="101"/>
    </location>
</feature>
<evidence type="ECO:0000256" key="1">
    <source>
        <dbReference type="SAM" id="MobiDB-lite"/>
    </source>
</evidence>
<dbReference type="Pfam" id="PF20234">
    <property type="entry name" value="DUF6591"/>
    <property type="match status" value="1"/>
</dbReference>
<evidence type="ECO:0000313" key="5">
    <source>
        <dbReference type="Proteomes" id="UP000262177"/>
    </source>
</evidence>
<protein>
    <recommendedName>
        <fullName evidence="3">DUF6591 domain-containing protein</fullName>
    </recommendedName>
</protein>
<feature type="transmembrane region" description="Helical" evidence="2">
    <location>
        <begin position="136"/>
        <end position="154"/>
    </location>
</feature>
<feature type="transmembrane region" description="Helical" evidence="2">
    <location>
        <begin position="107"/>
        <end position="124"/>
    </location>
</feature>
<feature type="domain" description="DUF6591" evidence="3">
    <location>
        <begin position="185"/>
        <end position="395"/>
    </location>
</feature>
<reference evidence="4 5" key="1">
    <citation type="journal article" date="2017" name="Biosci. Biotechnol. Biochem.">
        <title>Identification and characterization of a sulfoglycosidase from Bifidobacterium bifidum implicated in mucin glycan utilization.</title>
        <authorList>
            <person name="Katoh T."/>
            <person name="Maeshibu T."/>
            <person name="Kikkawa K."/>
            <person name="Gotoh A."/>
            <person name="Tomabechi Y."/>
            <person name="Nakamura M."/>
            <person name="Liao W.-H."/>
            <person name="Yamaguchi M."/>
            <person name="Ashida H."/>
            <person name="Yamamoto K."/>
            <person name="Katayama T."/>
        </authorList>
    </citation>
    <scope>NUCLEOTIDE SEQUENCE [LARGE SCALE GENOMIC DNA]</scope>
    <source>
        <strain evidence="4 5">JCM 7004</strain>
    </source>
</reference>
<dbReference type="InterPro" id="IPR046526">
    <property type="entry name" value="DUF6591"/>
</dbReference>
<sequence>MSAHKRAIEEKEQTMTNPSDFMPQPPQGSGPQPAQPNQPMPVQPAGNTVPPQTPGIIPIASGTPNTPNTPDAPDVRNKKTSKLAVFAIIVAAVFLLITFIGVNSWGLLAFFALLPVLLSGFSVYTTRKDGKAQGRVLAWVAVGITVVALIVGGVDVVRNGLEAKASHDAAEQAAKDAAKEAAKAKCDAYSWPTTDLASQLPKPESSKGKIERDSSSTFYIKVCGTDATAYDNYVKALQEKGFTVDYLKSSSVFNAKNAAGYSVNIRYDSKGDSIMAIYVFAPDDSSTSGTSGNGATQNNDDSGSGDASTGSSSDDDFKAAMDSYESLMNEYADFMEKYNAGGHPASMAADYAKIMVKYNDAMKKLDAIDENSLTTEEQQYYIEVQTRVNQRLVSVGASTAQ</sequence>
<dbReference type="Proteomes" id="UP000262177">
    <property type="component" value="Chromosome"/>
</dbReference>
<feature type="compositionally biased region" description="Low complexity" evidence="1">
    <location>
        <begin position="285"/>
        <end position="312"/>
    </location>
</feature>
<feature type="compositionally biased region" description="Basic and acidic residues" evidence="1">
    <location>
        <begin position="1"/>
        <end position="13"/>
    </location>
</feature>
<feature type="region of interest" description="Disordered" evidence="1">
    <location>
        <begin position="1"/>
        <end position="75"/>
    </location>
</feature>
<evidence type="ECO:0000313" key="4">
    <source>
        <dbReference type="EMBL" id="BBA48954.1"/>
    </source>
</evidence>
<keyword evidence="2" id="KW-1133">Transmembrane helix</keyword>
<evidence type="ECO:0000256" key="2">
    <source>
        <dbReference type="SAM" id="Phobius"/>
    </source>
</evidence>
<organism evidence="4 5">
    <name type="scientific">Bifidobacterium bifidum LMG 13195</name>
    <dbReference type="NCBI Taxonomy" id="1207542"/>
    <lineage>
        <taxon>Bacteria</taxon>
        <taxon>Bacillati</taxon>
        <taxon>Actinomycetota</taxon>
        <taxon>Actinomycetes</taxon>
        <taxon>Bifidobacteriales</taxon>
        <taxon>Bifidobacteriaceae</taxon>
        <taxon>Bifidobacterium</taxon>
    </lineage>
</organism>
<feature type="region of interest" description="Disordered" evidence="1">
    <location>
        <begin position="285"/>
        <end position="315"/>
    </location>
</feature>
<proteinExistence type="predicted"/>
<keyword evidence="2" id="KW-0812">Transmembrane</keyword>
<gene>
    <name evidence="4" type="ORF">BBJK_02911</name>
</gene>
<dbReference type="AlphaFoldDB" id="A0A286TF26"/>
<dbReference type="EMBL" id="AP018131">
    <property type="protein sequence ID" value="BBA48954.1"/>
    <property type="molecule type" value="Genomic_DNA"/>
</dbReference>
<evidence type="ECO:0000259" key="3">
    <source>
        <dbReference type="Pfam" id="PF20234"/>
    </source>
</evidence>
<name>A0A286TF26_BIFBI</name>
<feature type="compositionally biased region" description="Pro residues" evidence="1">
    <location>
        <begin position="23"/>
        <end position="42"/>
    </location>
</feature>
<keyword evidence="2" id="KW-0472">Membrane</keyword>
<accession>A0A286TF26</accession>